<sequence>MATLDMLPNEVLCNILGMLSTIEKFRAREVCRDWRDVVDEIVPFYGVKICDENHDEVALRFGKRRVLSLEFSCDCDHGYTRNSIPIKNLSFLKRVVLLQNIHVNALVDLITRADKLIELEIRNGDDSHFHGKDKTAALLPALRKIKKLVLPNYDRVNQILLFNSWKHIIQSEMPKLQQLEIHVLRYNSNYPNFFELSTIKPDLCEFVVQNKYDLPGFSITKRVTAVWNAESHNSNSKGLRKLMLLGDASYVLLHRAPEILDNQNNLEELQLYDFYVPNPDPGYRMSLIEPVLTNNMETLHTIRLSISRSWNDFDMEIFAHLPTLRELHLSLREIKYTAMCSSNRKNYLRGIKNCSTVISATLCKLVLQGFKFSAKEANDCIKEIAKLDLEKVDFFRSGLPEIATVWMWFSSRVCKMGLKKEVQAKTLYLPVELAGVELHFKHKKTSTC</sequence>
<organism evidence="2 3">
    <name type="scientific">Orchesella dallaii</name>
    <dbReference type="NCBI Taxonomy" id="48710"/>
    <lineage>
        <taxon>Eukaryota</taxon>
        <taxon>Metazoa</taxon>
        <taxon>Ecdysozoa</taxon>
        <taxon>Arthropoda</taxon>
        <taxon>Hexapoda</taxon>
        <taxon>Collembola</taxon>
        <taxon>Entomobryomorpha</taxon>
        <taxon>Entomobryoidea</taxon>
        <taxon>Orchesellidae</taxon>
        <taxon>Orchesellinae</taxon>
        <taxon>Orchesella</taxon>
    </lineage>
</organism>
<dbReference type="PROSITE" id="PS50181">
    <property type="entry name" value="FBOX"/>
    <property type="match status" value="1"/>
</dbReference>
<dbReference type="Pfam" id="PF00646">
    <property type="entry name" value="F-box"/>
    <property type="match status" value="1"/>
</dbReference>
<gene>
    <name evidence="2" type="ORF">ODALV1_LOCUS12765</name>
</gene>
<dbReference type="InterPro" id="IPR036047">
    <property type="entry name" value="F-box-like_dom_sf"/>
</dbReference>
<comment type="caution">
    <text evidence="2">The sequence shown here is derived from an EMBL/GenBank/DDBJ whole genome shotgun (WGS) entry which is preliminary data.</text>
</comment>
<evidence type="ECO:0000313" key="3">
    <source>
        <dbReference type="Proteomes" id="UP001642540"/>
    </source>
</evidence>
<dbReference type="Proteomes" id="UP001642540">
    <property type="component" value="Unassembled WGS sequence"/>
</dbReference>
<dbReference type="SUPFAM" id="SSF81383">
    <property type="entry name" value="F-box domain"/>
    <property type="match status" value="1"/>
</dbReference>
<dbReference type="EMBL" id="CAXLJM020000039">
    <property type="protein sequence ID" value="CAL8107762.1"/>
    <property type="molecule type" value="Genomic_DNA"/>
</dbReference>
<dbReference type="Gene3D" id="3.80.10.10">
    <property type="entry name" value="Ribonuclease Inhibitor"/>
    <property type="match status" value="1"/>
</dbReference>
<evidence type="ECO:0000259" key="1">
    <source>
        <dbReference type="PROSITE" id="PS50181"/>
    </source>
</evidence>
<accession>A0ABP1QLS0</accession>
<dbReference type="InterPro" id="IPR032675">
    <property type="entry name" value="LRR_dom_sf"/>
</dbReference>
<keyword evidence="3" id="KW-1185">Reference proteome</keyword>
<dbReference type="SUPFAM" id="SSF52047">
    <property type="entry name" value="RNI-like"/>
    <property type="match status" value="1"/>
</dbReference>
<feature type="domain" description="F-box" evidence="1">
    <location>
        <begin position="1"/>
        <end position="47"/>
    </location>
</feature>
<reference evidence="2 3" key="1">
    <citation type="submission" date="2024-08" db="EMBL/GenBank/DDBJ databases">
        <authorList>
            <person name="Cucini C."/>
            <person name="Frati F."/>
        </authorList>
    </citation>
    <scope>NUCLEOTIDE SEQUENCE [LARGE SCALE GENOMIC DNA]</scope>
</reference>
<protein>
    <recommendedName>
        <fullName evidence="1">F-box domain-containing protein</fullName>
    </recommendedName>
</protein>
<dbReference type="InterPro" id="IPR001810">
    <property type="entry name" value="F-box_dom"/>
</dbReference>
<name>A0ABP1QLS0_9HEXA</name>
<dbReference type="SMART" id="SM00256">
    <property type="entry name" value="FBOX"/>
    <property type="match status" value="1"/>
</dbReference>
<proteinExistence type="predicted"/>
<dbReference type="CDD" id="cd22150">
    <property type="entry name" value="F-box_CeFBXA-like"/>
    <property type="match status" value="1"/>
</dbReference>
<evidence type="ECO:0000313" key="2">
    <source>
        <dbReference type="EMBL" id="CAL8107762.1"/>
    </source>
</evidence>